<gene>
    <name evidence="1" type="ORF">KK083_15825</name>
</gene>
<accession>A0AAP2DMU1</accession>
<dbReference type="RefSeq" id="WP_254164432.1">
    <property type="nucleotide sequence ID" value="NZ_JAHESF010000014.1"/>
</dbReference>
<keyword evidence="2" id="KW-1185">Reference proteome</keyword>
<dbReference type="SUPFAM" id="SSF56399">
    <property type="entry name" value="ADP-ribosylation"/>
    <property type="match status" value="1"/>
</dbReference>
<evidence type="ECO:0000313" key="2">
    <source>
        <dbReference type="Proteomes" id="UP001319200"/>
    </source>
</evidence>
<sequence length="204" mass="22976">MYSSRTGLTLAFHGCDKKVLNQVIQKNKSLKASTNSWDWLGHGIYFWEYSPSRALEFAKALSKKTDPTITKPAALGAVIDLGRCLDLLDYQNLTEVKEAYKFFKQTVENSKFSISLPKNRVTKGGPDLLIRELDCAVIQTVHSLRKQNGAPAYDSVRGVFWEGDSLYPDAGFREKDHIQICICNPNCIKGYFTPRELSKDHPAV</sequence>
<reference evidence="1 2" key="1">
    <citation type="submission" date="2021-05" db="EMBL/GenBank/DDBJ databases">
        <title>A Polyphasic approach of four new species of the genus Ohtaekwangia: Ohtaekwangia histidinii sp. nov., Ohtaekwangia cretensis sp. nov., Ohtaekwangia indiensis sp. nov., Ohtaekwangia reichenbachii sp. nov. from diverse environment.</title>
        <authorList>
            <person name="Octaviana S."/>
        </authorList>
    </citation>
    <scope>NUCLEOTIDE SEQUENCE [LARGE SCALE GENOMIC DNA]</scope>
    <source>
        <strain evidence="1 2">PWU4</strain>
    </source>
</reference>
<organism evidence="1 2">
    <name type="scientific">Chryseosolibacter histidini</name>
    <dbReference type="NCBI Taxonomy" id="2782349"/>
    <lineage>
        <taxon>Bacteria</taxon>
        <taxon>Pseudomonadati</taxon>
        <taxon>Bacteroidota</taxon>
        <taxon>Cytophagia</taxon>
        <taxon>Cytophagales</taxon>
        <taxon>Chryseotaleaceae</taxon>
        <taxon>Chryseosolibacter</taxon>
    </lineage>
</organism>
<evidence type="ECO:0000313" key="1">
    <source>
        <dbReference type="EMBL" id="MBT1698359.1"/>
    </source>
</evidence>
<comment type="caution">
    <text evidence="1">The sequence shown here is derived from an EMBL/GenBank/DDBJ whole genome shotgun (WGS) entry which is preliminary data.</text>
</comment>
<dbReference type="Proteomes" id="UP001319200">
    <property type="component" value="Unassembled WGS sequence"/>
</dbReference>
<name>A0AAP2DMU1_9BACT</name>
<protein>
    <submittedName>
        <fullName evidence="1">Uncharacterized protein</fullName>
    </submittedName>
</protein>
<dbReference type="AlphaFoldDB" id="A0AAP2DMU1"/>
<dbReference type="EMBL" id="JAHESF010000014">
    <property type="protein sequence ID" value="MBT1698359.1"/>
    <property type="molecule type" value="Genomic_DNA"/>
</dbReference>
<proteinExistence type="predicted"/>